<dbReference type="Pfam" id="PF25875">
    <property type="entry name" value="WHD_Rad26_CSB"/>
    <property type="match status" value="1"/>
</dbReference>
<accession>A0ABD0PXD4</accession>
<comment type="caution">
    <text evidence="12">The sequence shown here is derived from an EMBL/GenBank/DDBJ whole genome shotgun (WGS) entry which is preliminary data.</text>
</comment>
<evidence type="ECO:0000256" key="4">
    <source>
        <dbReference type="ARBA" id="ARBA00022763"/>
    </source>
</evidence>
<dbReference type="EMBL" id="JAMKFB020000013">
    <property type="protein sequence ID" value="KAL0178098.1"/>
    <property type="molecule type" value="Genomic_DNA"/>
</dbReference>
<keyword evidence="5" id="KW-0347">Helicase</keyword>
<dbReference type="InterPro" id="IPR058951">
    <property type="entry name" value="WHD_Rad26_CSB-like"/>
</dbReference>
<comment type="subcellular location">
    <subcellularLocation>
        <location evidence="1">Nucleus</location>
    </subcellularLocation>
</comment>
<protein>
    <recommendedName>
        <fullName evidence="11">Rad26/CSB-like winged helix DNA-binding domain-containing protein</fullName>
    </recommendedName>
</protein>
<keyword evidence="6" id="KW-0067">ATP-binding</keyword>
<gene>
    <name evidence="12" type="ORF">M9458_026992</name>
</gene>
<keyword evidence="13" id="KW-1185">Reference proteome</keyword>
<sequence length="129" mass="14625">KPGSAAHFSGDGAQDESGSLSSSSLLARMRARNHINQPQRPEDEEEEERESTAVHATPTEHDELLVDLRNFVAFQAQVDGQASTKEILEYFTPRLNSTQTPVFRELLRNICEFHRLPGQEGMWRLKADY</sequence>
<feature type="non-terminal residue" evidence="12">
    <location>
        <position position="129"/>
    </location>
</feature>
<dbReference type="AlphaFoldDB" id="A0ABD0PXD4"/>
<keyword evidence="3" id="KW-0547">Nucleotide-binding</keyword>
<evidence type="ECO:0000256" key="2">
    <source>
        <dbReference type="ARBA" id="ARBA00007025"/>
    </source>
</evidence>
<keyword evidence="8" id="KW-0234">DNA repair</keyword>
<evidence type="ECO:0000313" key="12">
    <source>
        <dbReference type="EMBL" id="KAL0178098.1"/>
    </source>
</evidence>
<evidence type="ECO:0000256" key="9">
    <source>
        <dbReference type="ARBA" id="ARBA00023242"/>
    </source>
</evidence>
<feature type="compositionally biased region" description="Low complexity" evidence="10">
    <location>
        <begin position="17"/>
        <end position="26"/>
    </location>
</feature>
<feature type="non-terminal residue" evidence="12">
    <location>
        <position position="1"/>
    </location>
</feature>
<evidence type="ECO:0000256" key="7">
    <source>
        <dbReference type="ARBA" id="ARBA00023125"/>
    </source>
</evidence>
<dbReference type="CDD" id="cd22254">
    <property type="entry name" value="CSB_WHD"/>
    <property type="match status" value="1"/>
</dbReference>
<organism evidence="12 13">
    <name type="scientific">Cirrhinus mrigala</name>
    <name type="common">Mrigala</name>
    <dbReference type="NCBI Taxonomy" id="683832"/>
    <lineage>
        <taxon>Eukaryota</taxon>
        <taxon>Metazoa</taxon>
        <taxon>Chordata</taxon>
        <taxon>Craniata</taxon>
        <taxon>Vertebrata</taxon>
        <taxon>Euteleostomi</taxon>
        <taxon>Actinopterygii</taxon>
        <taxon>Neopterygii</taxon>
        <taxon>Teleostei</taxon>
        <taxon>Ostariophysi</taxon>
        <taxon>Cypriniformes</taxon>
        <taxon>Cyprinidae</taxon>
        <taxon>Labeoninae</taxon>
        <taxon>Labeonini</taxon>
        <taxon>Cirrhinus</taxon>
    </lineage>
</organism>
<keyword evidence="9" id="KW-0539">Nucleus</keyword>
<evidence type="ECO:0000313" key="13">
    <source>
        <dbReference type="Proteomes" id="UP001529510"/>
    </source>
</evidence>
<name>A0ABD0PXD4_CIRMR</name>
<evidence type="ECO:0000256" key="5">
    <source>
        <dbReference type="ARBA" id="ARBA00022806"/>
    </source>
</evidence>
<evidence type="ECO:0000256" key="6">
    <source>
        <dbReference type="ARBA" id="ARBA00022840"/>
    </source>
</evidence>
<evidence type="ECO:0000256" key="8">
    <source>
        <dbReference type="ARBA" id="ARBA00023204"/>
    </source>
</evidence>
<comment type="similarity">
    <text evidence="2">Belongs to the SNF2/RAD54 helicase family.</text>
</comment>
<reference evidence="12 13" key="1">
    <citation type="submission" date="2024-05" db="EMBL/GenBank/DDBJ databases">
        <title>Genome sequencing and assembly of Indian major carp, Cirrhinus mrigala (Hamilton, 1822).</title>
        <authorList>
            <person name="Mohindra V."/>
            <person name="Chowdhury L.M."/>
            <person name="Lal K."/>
            <person name="Jena J.K."/>
        </authorList>
    </citation>
    <scope>NUCLEOTIDE SEQUENCE [LARGE SCALE GENOMIC DNA]</scope>
    <source>
        <strain evidence="12">CM1030</strain>
        <tissue evidence="12">Blood</tissue>
    </source>
</reference>
<evidence type="ECO:0000259" key="11">
    <source>
        <dbReference type="Pfam" id="PF25875"/>
    </source>
</evidence>
<proteinExistence type="inferred from homology"/>
<keyword evidence="4" id="KW-0227">DNA damage</keyword>
<keyword evidence="5" id="KW-0378">Hydrolase</keyword>
<feature type="region of interest" description="Disordered" evidence="10">
    <location>
        <begin position="1"/>
        <end position="59"/>
    </location>
</feature>
<feature type="domain" description="Rad26/CSB-like winged helix DNA-binding" evidence="11">
    <location>
        <begin position="63"/>
        <end position="129"/>
    </location>
</feature>
<evidence type="ECO:0000256" key="10">
    <source>
        <dbReference type="SAM" id="MobiDB-lite"/>
    </source>
</evidence>
<keyword evidence="7" id="KW-0238">DNA-binding</keyword>
<evidence type="ECO:0000256" key="3">
    <source>
        <dbReference type="ARBA" id="ARBA00022741"/>
    </source>
</evidence>
<dbReference type="Proteomes" id="UP001529510">
    <property type="component" value="Unassembled WGS sequence"/>
</dbReference>
<evidence type="ECO:0000256" key="1">
    <source>
        <dbReference type="ARBA" id="ARBA00004123"/>
    </source>
</evidence>